<sequence length="426" mass="49806">MSTKKTIQINPELFKLSGNKTKKSREKKDLSINSVITPNNLKNKLLKRIKDHKTKEIQQNQLSLKQNVNTNAQSTSNTYTDEFNSAMDYLSDLSKQKQRYAEKERYKKQILNKTIKNSQIPFIQNQNHNQYQNSSNIGNIMLDLPPELEEPFVSSITDPIRMNYKYNTNTNSDVPYGCLKNGFKPSYRTWIQTRKNYEQPELNPIEVRPPTPPKKSVESTTFLTGATYSTNANANSNIQLTREDRLEKIRNKLRLIDQEEINKKRKEIDDLNRIGKELGLNDDEEMDTNLDDLPEFEERKENVMPELTELLEEREKIHEMQNPKNKIKKTIKRKFTLGRSEKLRKVAILVKDKKTRKNILNTQKELKKMHINDVRKYLRQHGIIKAGTTCPPDILRKTFEMAMLAGEVTNVNKDVILHNFMNPDKI</sequence>
<protein>
    <submittedName>
        <fullName evidence="1">Uncharacterized protein</fullName>
    </submittedName>
</protein>
<evidence type="ECO:0000313" key="1">
    <source>
        <dbReference type="EMBL" id="QHT96104.1"/>
    </source>
</evidence>
<accession>A0A6C0IS89</accession>
<reference evidence="1" key="1">
    <citation type="journal article" date="2020" name="Nature">
        <title>Giant virus diversity and host interactions through global metagenomics.</title>
        <authorList>
            <person name="Schulz F."/>
            <person name="Roux S."/>
            <person name="Paez-Espino D."/>
            <person name="Jungbluth S."/>
            <person name="Walsh D.A."/>
            <person name="Denef V.J."/>
            <person name="McMahon K.D."/>
            <person name="Konstantinidis K.T."/>
            <person name="Eloe-Fadrosh E.A."/>
            <person name="Kyrpides N.C."/>
            <person name="Woyke T."/>
        </authorList>
    </citation>
    <scope>NUCLEOTIDE SEQUENCE</scope>
    <source>
        <strain evidence="1">GVMAG-M-3300024301-20</strain>
    </source>
</reference>
<dbReference type="AlphaFoldDB" id="A0A6C0IS89"/>
<dbReference type="EMBL" id="MN740252">
    <property type="protein sequence ID" value="QHT96104.1"/>
    <property type="molecule type" value="Genomic_DNA"/>
</dbReference>
<name>A0A6C0IS89_9ZZZZ</name>
<organism evidence="1">
    <name type="scientific">viral metagenome</name>
    <dbReference type="NCBI Taxonomy" id="1070528"/>
    <lineage>
        <taxon>unclassified sequences</taxon>
        <taxon>metagenomes</taxon>
        <taxon>organismal metagenomes</taxon>
    </lineage>
</organism>
<proteinExistence type="predicted"/>